<feature type="domain" description="Response regulatory" evidence="10">
    <location>
        <begin position="910"/>
        <end position="1032"/>
    </location>
</feature>
<reference evidence="11 12" key="1">
    <citation type="submission" date="2020-07" db="EMBL/GenBank/DDBJ databases">
        <title>Pseudogemmobacter sp. nov., isolated from poultry manure in Taiwan.</title>
        <authorList>
            <person name="Lin S.-Y."/>
            <person name="Tang Y.-S."/>
            <person name="Young C.-C."/>
        </authorList>
    </citation>
    <scope>NUCLEOTIDE SEQUENCE [LARGE SCALE GENOMIC DNA]</scope>
    <source>
        <strain evidence="11 12">CC-YST710</strain>
    </source>
</reference>
<dbReference type="SUPFAM" id="SSF52172">
    <property type="entry name" value="CheY-like"/>
    <property type="match status" value="3"/>
</dbReference>
<dbReference type="PANTHER" id="PTHR45339:SF1">
    <property type="entry name" value="HYBRID SIGNAL TRANSDUCTION HISTIDINE KINASE J"/>
    <property type="match status" value="1"/>
</dbReference>
<protein>
    <recommendedName>
        <fullName evidence="2">histidine kinase</fullName>
        <ecNumber evidence="2">2.7.13.3</ecNumber>
    </recommendedName>
</protein>
<dbReference type="SMART" id="SM00388">
    <property type="entry name" value="HisKA"/>
    <property type="match status" value="1"/>
</dbReference>
<feature type="modified residue" description="4-aspartylphosphate" evidence="5">
    <location>
        <position position="691"/>
    </location>
</feature>
<dbReference type="InterPro" id="IPR003594">
    <property type="entry name" value="HATPase_dom"/>
</dbReference>
<organism evidence="11 12">
    <name type="scientific">Pseudogemmobacter faecipullorum</name>
    <dbReference type="NCBI Taxonomy" id="2755041"/>
    <lineage>
        <taxon>Bacteria</taxon>
        <taxon>Pseudomonadati</taxon>
        <taxon>Pseudomonadota</taxon>
        <taxon>Alphaproteobacteria</taxon>
        <taxon>Rhodobacterales</taxon>
        <taxon>Paracoccaceae</taxon>
        <taxon>Pseudogemmobacter</taxon>
    </lineage>
</organism>
<dbReference type="SUPFAM" id="SSF47384">
    <property type="entry name" value="Homodimeric domain of signal transducing histidine kinase"/>
    <property type="match status" value="1"/>
</dbReference>
<keyword evidence="3 5" id="KW-0597">Phosphoprotein</keyword>
<feature type="coiled-coil region" evidence="6">
    <location>
        <begin position="274"/>
        <end position="350"/>
    </location>
</feature>
<dbReference type="InterPro" id="IPR001789">
    <property type="entry name" value="Sig_transdc_resp-reg_receiver"/>
</dbReference>
<feature type="transmembrane region" description="Helical" evidence="8">
    <location>
        <begin position="7"/>
        <end position="27"/>
    </location>
</feature>
<dbReference type="Gene3D" id="3.40.50.2300">
    <property type="match status" value="3"/>
</dbReference>
<dbReference type="Gene3D" id="1.10.287.130">
    <property type="match status" value="1"/>
</dbReference>
<accession>A0ABS8CPF5</accession>
<evidence type="ECO:0000256" key="8">
    <source>
        <dbReference type="SAM" id="Phobius"/>
    </source>
</evidence>
<dbReference type="CDD" id="cd17546">
    <property type="entry name" value="REC_hyHK_CKI1_RcsC-like"/>
    <property type="match status" value="1"/>
</dbReference>
<feature type="modified residue" description="4-aspartylphosphate" evidence="5">
    <location>
        <position position="965"/>
    </location>
</feature>
<feature type="compositionally biased region" description="Low complexity" evidence="7">
    <location>
        <begin position="595"/>
        <end position="612"/>
    </location>
</feature>
<proteinExistence type="predicted"/>
<evidence type="ECO:0000259" key="9">
    <source>
        <dbReference type="PROSITE" id="PS50109"/>
    </source>
</evidence>
<evidence type="ECO:0000256" key="6">
    <source>
        <dbReference type="SAM" id="Coils"/>
    </source>
</evidence>
<dbReference type="EC" id="2.7.13.3" evidence="2"/>
<evidence type="ECO:0000259" key="10">
    <source>
        <dbReference type="PROSITE" id="PS50110"/>
    </source>
</evidence>
<feature type="domain" description="Response regulatory" evidence="10">
    <location>
        <begin position="764"/>
        <end position="880"/>
    </location>
</feature>
<dbReference type="CDD" id="cd16922">
    <property type="entry name" value="HATPase_EvgS-ArcB-TorS-like"/>
    <property type="match status" value="1"/>
</dbReference>
<dbReference type="InterPro" id="IPR003661">
    <property type="entry name" value="HisK_dim/P_dom"/>
</dbReference>
<dbReference type="Gene3D" id="3.30.565.10">
    <property type="entry name" value="Histidine kinase-like ATPase, C-terminal domain"/>
    <property type="match status" value="1"/>
</dbReference>
<dbReference type="SUPFAM" id="SSF55874">
    <property type="entry name" value="ATPase domain of HSP90 chaperone/DNA topoisomerase II/histidine kinase"/>
    <property type="match status" value="1"/>
</dbReference>
<sequence length="1034" mass="112073">MKAARAGYYDYAVGICILVIFAITLAVDFTAPLGYSVWLGYFIAMVLSFSLSFRWLPAVIAASATLVMLLGYQLDPRETNAALALVNRSLASISLALLAIAGTILIRNRLRIAGADWRHAAEIRLAKALEGDLSRAEIGNRSLSLIGELLEARASVLWGMQEGALVPLSSWGTAETPQPLQRDAPGRNGGHLWRALGSDRALVLTAPAGAALNWGTALMQGRAACSVIIPTRENGQTNGLIELGLDQEPDESTLALLETLGMKIGIELRSAVYRDELQHLLDETRQQAEELHSHAERLAATNEELEEQTEALRRSDALLRDQQAALEEQNTELEAQTAQLEEQRDALAQSGGRLAAQAEELARESRYKSEFVANMSHELRTPLNALLIMARLITENRQGNLTTEQTRWAETIESSGKDLLRLINDILDLARIEAGKVEISPEPSDPRDIARRIARAFASAASDKGLSLEVDLEPDLPEIITDPARVEQILRNFVGNALKFTAKGSVTLSARREGEGVALSVSDTGIGIDALQHKAVFEAFRQADGSISRKFGGTGLGLAISRDLSILLEGSISLDSRPGEGSTFTLHLPAAILNPGEPESAGSAPSPGAAEANSQAMIVQRPAGRRARLADDRNDIGEGDRSLLIVEDDAAFAGILLDLAHERQFCAIIVSTADEAVRAAKTYLPQGVILDMGLPDHSGLTVLDRLKRDPATRHIPVHVVSAADHTRDAMAKGAVNYLLKPVAREDLLGALDSISQQADARIRHLLVVEDDPAQLSGIKSLLGSDEVEVTGVSSTAEALAACRAHTFDCIVLDMNLPDGSGFDLLEQLNSDDSASFPPVIVYTARALSEAEERRLRRYSQSIIIKGAKSPERLIDEVTLFLHQVVSDLPQKQREMLAASLNRDAELEGRRILVVEDDVRNIYALTGVLEPHGVQVSIARNGREALDRLGRIADGSDPQIDLVLMDVMMPEMDGLTATREIRRIPAWRSLPIIMLTAKAMADDQAKCLAAGANDYLAKPLDVDKLLSLIRVWMPQ</sequence>
<evidence type="ECO:0000256" key="2">
    <source>
        <dbReference type="ARBA" id="ARBA00012438"/>
    </source>
</evidence>
<dbReference type="PROSITE" id="PS50110">
    <property type="entry name" value="RESPONSE_REGULATORY"/>
    <property type="match status" value="3"/>
</dbReference>
<comment type="caution">
    <text evidence="11">The sequence shown here is derived from an EMBL/GenBank/DDBJ whole genome shotgun (WGS) entry which is preliminary data.</text>
</comment>
<gene>
    <name evidence="11" type="ORF">H0485_14760</name>
</gene>
<dbReference type="Pfam" id="PF00512">
    <property type="entry name" value="HisKA"/>
    <property type="match status" value="1"/>
</dbReference>
<dbReference type="PANTHER" id="PTHR45339">
    <property type="entry name" value="HYBRID SIGNAL TRANSDUCTION HISTIDINE KINASE J"/>
    <property type="match status" value="1"/>
</dbReference>
<feature type="modified residue" description="4-aspartylphosphate" evidence="5">
    <location>
        <position position="813"/>
    </location>
</feature>
<keyword evidence="6" id="KW-0175">Coiled coil</keyword>
<dbReference type="InterPro" id="IPR004358">
    <property type="entry name" value="Sig_transdc_His_kin-like_C"/>
</dbReference>
<dbReference type="SMART" id="SM00387">
    <property type="entry name" value="HATPase_c"/>
    <property type="match status" value="1"/>
</dbReference>
<comment type="catalytic activity">
    <reaction evidence="1">
        <text>ATP + protein L-histidine = ADP + protein N-phospho-L-histidine.</text>
        <dbReference type="EC" id="2.7.13.3"/>
    </reaction>
</comment>
<dbReference type="InterPro" id="IPR011006">
    <property type="entry name" value="CheY-like_superfamily"/>
</dbReference>
<dbReference type="SUPFAM" id="SSF55781">
    <property type="entry name" value="GAF domain-like"/>
    <property type="match status" value="1"/>
</dbReference>
<dbReference type="PRINTS" id="PR00344">
    <property type="entry name" value="BCTRLSENSOR"/>
</dbReference>
<feature type="transmembrane region" description="Helical" evidence="8">
    <location>
        <begin position="86"/>
        <end position="106"/>
    </location>
</feature>
<feature type="domain" description="Histidine kinase" evidence="9">
    <location>
        <begin position="374"/>
        <end position="592"/>
    </location>
</feature>
<evidence type="ECO:0000256" key="4">
    <source>
        <dbReference type="ARBA" id="ARBA00023012"/>
    </source>
</evidence>
<feature type="domain" description="Response regulatory" evidence="10">
    <location>
        <begin position="642"/>
        <end position="755"/>
    </location>
</feature>
<evidence type="ECO:0000313" key="12">
    <source>
        <dbReference type="Proteomes" id="UP001198571"/>
    </source>
</evidence>
<evidence type="ECO:0000256" key="7">
    <source>
        <dbReference type="SAM" id="MobiDB-lite"/>
    </source>
</evidence>
<dbReference type="Pfam" id="PF00072">
    <property type="entry name" value="Response_reg"/>
    <property type="match status" value="3"/>
</dbReference>
<dbReference type="CDD" id="cd00082">
    <property type="entry name" value="HisKA"/>
    <property type="match status" value="1"/>
</dbReference>
<dbReference type="CDD" id="cd00156">
    <property type="entry name" value="REC"/>
    <property type="match status" value="1"/>
</dbReference>
<dbReference type="InterPro" id="IPR036890">
    <property type="entry name" value="HATPase_C_sf"/>
</dbReference>
<evidence type="ECO:0000256" key="3">
    <source>
        <dbReference type="ARBA" id="ARBA00022553"/>
    </source>
</evidence>
<feature type="region of interest" description="Disordered" evidence="7">
    <location>
        <begin position="595"/>
        <end position="615"/>
    </location>
</feature>
<feature type="transmembrane region" description="Helical" evidence="8">
    <location>
        <begin position="58"/>
        <end position="74"/>
    </location>
</feature>
<dbReference type="PROSITE" id="PS50109">
    <property type="entry name" value="HIS_KIN"/>
    <property type="match status" value="1"/>
</dbReference>
<dbReference type="SMART" id="SM00448">
    <property type="entry name" value="REC"/>
    <property type="match status" value="3"/>
</dbReference>
<dbReference type="InterPro" id="IPR005467">
    <property type="entry name" value="His_kinase_dom"/>
</dbReference>
<evidence type="ECO:0000313" key="11">
    <source>
        <dbReference type="EMBL" id="MCB5411251.1"/>
    </source>
</evidence>
<dbReference type="EMBL" id="JACDXX010000014">
    <property type="protein sequence ID" value="MCB5411251.1"/>
    <property type="molecule type" value="Genomic_DNA"/>
</dbReference>
<keyword evidence="8" id="KW-0472">Membrane</keyword>
<keyword evidence="12" id="KW-1185">Reference proteome</keyword>
<keyword evidence="8" id="KW-0812">Transmembrane</keyword>
<dbReference type="Proteomes" id="UP001198571">
    <property type="component" value="Unassembled WGS sequence"/>
</dbReference>
<name>A0ABS8CPF5_9RHOB</name>
<dbReference type="InterPro" id="IPR036097">
    <property type="entry name" value="HisK_dim/P_sf"/>
</dbReference>
<dbReference type="RefSeq" id="WP_226936722.1">
    <property type="nucleotide sequence ID" value="NZ_JACDXX010000014.1"/>
</dbReference>
<keyword evidence="8" id="KW-1133">Transmembrane helix</keyword>
<dbReference type="Pfam" id="PF02518">
    <property type="entry name" value="HATPase_c"/>
    <property type="match status" value="1"/>
</dbReference>
<keyword evidence="4" id="KW-0902">Two-component regulatory system</keyword>
<evidence type="ECO:0000256" key="1">
    <source>
        <dbReference type="ARBA" id="ARBA00000085"/>
    </source>
</evidence>
<evidence type="ECO:0000256" key="5">
    <source>
        <dbReference type="PROSITE-ProRule" id="PRU00169"/>
    </source>
</evidence>